<protein>
    <submittedName>
        <fullName evidence="5">Alpha/beta fold hydrolase</fullName>
    </submittedName>
</protein>
<evidence type="ECO:0000313" key="5">
    <source>
        <dbReference type="EMBL" id="MDP0397627.1"/>
    </source>
</evidence>
<dbReference type="PROSITE" id="PS51257">
    <property type="entry name" value="PROKAR_LIPOPROTEIN"/>
    <property type="match status" value="1"/>
</dbReference>
<accession>A0AA90SKY5</accession>
<evidence type="ECO:0000313" key="6">
    <source>
        <dbReference type="Proteomes" id="UP001178281"/>
    </source>
</evidence>
<dbReference type="InterPro" id="IPR000073">
    <property type="entry name" value="AB_hydrolase_1"/>
</dbReference>
<dbReference type="InterPro" id="IPR029058">
    <property type="entry name" value="AB_hydrolase_fold"/>
</dbReference>
<organism evidence="5 6">
    <name type="scientific">Tsukamurella strandjordii</name>
    <dbReference type="NCBI Taxonomy" id="147577"/>
    <lineage>
        <taxon>Bacteria</taxon>
        <taxon>Bacillati</taxon>
        <taxon>Actinomycetota</taxon>
        <taxon>Actinomycetes</taxon>
        <taxon>Mycobacteriales</taxon>
        <taxon>Tsukamurellaceae</taxon>
        <taxon>Tsukamurella</taxon>
    </lineage>
</organism>
<dbReference type="InterPro" id="IPR013595">
    <property type="entry name" value="Pept_S33_TAP-like_C"/>
</dbReference>
<evidence type="ECO:0000259" key="3">
    <source>
        <dbReference type="Pfam" id="PF00561"/>
    </source>
</evidence>
<dbReference type="RefSeq" id="WP_305110772.1">
    <property type="nucleotide sequence ID" value="NZ_JAUTIX010000002.1"/>
</dbReference>
<proteinExistence type="predicted"/>
<feature type="signal peptide" evidence="2">
    <location>
        <begin position="1"/>
        <end position="23"/>
    </location>
</feature>
<feature type="domain" description="Peptidase S33 tripeptidyl aminopeptidase-like C-terminal" evidence="4">
    <location>
        <begin position="422"/>
        <end position="515"/>
    </location>
</feature>
<name>A0AA90SKY5_9ACTN</name>
<dbReference type="Gene3D" id="3.40.50.1820">
    <property type="entry name" value="alpha/beta hydrolase"/>
    <property type="match status" value="1"/>
</dbReference>
<feature type="region of interest" description="Disordered" evidence="1">
    <location>
        <begin position="32"/>
        <end position="68"/>
    </location>
</feature>
<evidence type="ECO:0000256" key="1">
    <source>
        <dbReference type="SAM" id="MobiDB-lite"/>
    </source>
</evidence>
<dbReference type="AlphaFoldDB" id="A0AA90SKY5"/>
<evidence type="ECO:0000256" key="2">
    <source>
        <dbReference type="SAM" id="SignalP"/>
    </source>
</evidence>
<feature type="chain" id="PRO_5041690772" evidence="2">
    <location>
        <begin position="24"/>
        <end position="520"/>
    </location>
</feature>
<dbReference type="Proteomes" id="UP001178281">
    <property type="component" value="Unassembled WGS sequence"/>
</dbReference>
<feature type="domain" description="AB hydrolase-1" evidence="3">
    <location>
        <begin position="152"/>
        <end position="302"/>
    </location>
</feature>
<keyword evidence="6" id="KW-1185">Reference proteome</keyword>
<dbReference type="Pfam" id="PF00561">
    <property type="entry name" value="Abhydrolase_1"/>
    <property type="match status" value="1"/>
</dbReference>
<keyword evidence="5" id="KW-0378">Hydrolase</keyword>
<gene>
    <name evidence="5" type="ORF">Q7X28_06790</name>
</gene>
<dbReference type="SUPFAM" id="SSF53474">
    <property type="entry name" value="alpha/beta-Hydrolases"/>
    <property type="match status" value="1"/>
</dbReference>
<dbReference type="GO" id="GO:0016787">
    <property type="term" value="F:hydrolase activity"/>
    <property type="evidence" value="ECO:0007669"/>
    <property type="project" value="UniProtKB-KW"/>
</dbReference>
<evidence type="ECO:0000259" key="4">
    <source>
        <dbReference type="Pfam" id="PF08386"/>
    </source>
</evidence>
<sequence>MPQPRTVRPLTVGAALVAVAVAAAGCAPSPAPSPGYVTDFGSGGGGGAPSSSANPVDAAPQWRAPQNDPISWQDCTDQLAARYNAPAAGNATLQCGSLTVALGQSQAPLRVALTRAVVPGTPATAPPLVMVGGTEFTSQRALTTLAAGDAPLLATRPVVAIDRRGLGGSAPLTCRTAEQRSVFRSGGSPADTLDERVAAISRASTEAATLCGDAYPATLTEYTAAGAADDLEALRSAWRVPALALLAVGDGSTTALAYAAKHPKQVARLALDSPVRYSAPEAARAEDAAKGTSATLQALASQCGPACALGPDPTGAIRDVVDRAAAGRLAPFTDTDVRRAVITTLGIGAGDRDARIAALAPALQAARTGDPAPLRAILRTADEALGSDGQFVGRCSDAVQKASPDQAKANAEKWGPQYRLGAASALTLADCTSWPSMPEPPALTPLSVRSLVATAAADPLTSRDALETLNGQLTVAGAQPAAVTWGGIGDGAVVRSACVQNALVSYLDRLEAPSTRACPA</sequence>
<comment type="caution">
    <text evidence="5">The sequence shown here is derived from an EMBL/GenBank/DDBJ whole genome shotgun (WGS) entry which is preliminary data.</text>
</comment>
<dbReference type="Pfam" id="PF08386">
    <property type="entry name" value="Abhydrolase_4"/>
    <property type="match status" value="1"/>
</dbReference>
<reference evidence="5" key="1">
    <citation type="submission" date="2023-08" db="EMBL/GenBank/DDBJ databases">
        <title>The draft genome of Tsukamurella strandjordii strain 050030.</title>
        <authorList>
            <person name="Zhao F."/>
            <person name="Feng Y."/>
            <person name="Zong Z."/>
        </authorList>
    </citation>
    <scope>NUCLEOTIDE SEQUENCE</scope>
    <source>
        <strain evidence="5">050030</strain>
    </source>
</reference>
<dbReference type="EMBL" id="JAUTIX010000002">
    <property type="protein sequence ID" value="MDP0397627.1"/>
    <property type="molecule type" value="Genomic_DNA"/>
</dbReference>
<keyword evidence="2" id="KW-0732">Signal</keyword>